<name>A0ACB7TF91_HYAAI</name>
<organism evidence="1 2">
    <name type="scientific">Hyalomma asiaticum</name>
    <name type="common">Tick</name>
    <dbReference type="NCBI Taxonomy" id="266040"/>
    <lineage>
        <taxon>Eukaryota</taxon>
        <taxon>Metazoa</taxon>
        <taxon>Ecdysozoa</taxon>
        <taxon>Arthropoda</taxon>
        <taxon>Chelicerata</taxon>
        <taxon>Arachnida</taxon>
        <taxon>Acari</taxon>
        <taxon>Parasitiformes</taxon>
        <taxon>Ixodida</taxon>
        <taxon>Ixodoidea</taxon>
        <taxon>Ixodidae</taxon>
        <taxon>Hyalomminae</taxon>
        <taxon>Hyalomma</taxon>
    </lineage>
</organism>
<protein>
    <submittedName>
        <fullName evidence="1">Uncharacterized protein</fullName>
    </submittedName>
</protein>
<evidence type="ECO:0000313" key="2">
    <source>
        <dbReference type="Proteomes" id="UP000821845"/>
    </source>
</evidence>
<proteinExistence type="predicted"/>
<accession>A0ACB7TF91</accession>
<evidence type="ECO:0000313" key="1">
    <source>
        <dbReference type="EMBL" id="KAH6943509.1"/>
    </source>
</evidence>
<dbReference type="EMBL" id="CM023490">
    <property type="protein sequence ID" value="KAH6943509.1"/>
    <property type="molecule type" value="Genomic_DNA"/>
</dbReference>
<keyword evidence="2" id="KW-1185">Reference proteome</keyword>
<gene>
    <name evidence="1" type="ORF">HPB50_022417</name>
</gene>
<dbReference type="Proteomes" id="UP000821845">
    <property type="component" value="Chromosome 10"/>
</dbReference>
<sequence length="314" mass="34880">MLQDSSNRDVVILIVALSLSQLNCQYAKAAIRQGRQDESVVTMEDIQRLGEASLDEATRSYIASGADREQTLRENTAAFSRLRFRPRSLVDVSRIHTATTVLGRRISFPVGFSPSAAHKIAHEDGEFGTAKAARDAGTVMIVSAMSTASMEEIRASVPDCLLWQQMYIFRNRSLTESMARRAAHQGFAAIVVTVDSPVAGQAVSLSKNMFVLPEGLRFANLEASWPDRSFTFEPSKEDFVGNLLSSSATWEDFRWLRGLTPLPLVAKGVMTGVPDVRNLCTDLVVREPYYSQPLHRNCAPKHPWGDWVQYKIAK</sequence>
<comment type="caution">
    <text evidence="1">The sequence shown here is derived from an EMBL/GenBank/DDBJ whole genome shotgun (WGS) entry which is preliminary data.</text>
</comment>
<reference evidence="1" key="1">
    <citation type="submission" date="2020-05" db="EMBL/GenBank/DDBJ databases">
        <title>Large-scale comparative analyses of tick genomes elucidate their genetic diversity and vector capacities.</title>
        <authorList>
            <person name="Jia N."/>
            <person name="Wang J."/>
            <person name="Shi W."/>
            <person name="Du L."/>
            <person name="Sun Y."/>
            <person name="Zhan W."/>
            <person name="Jiang J."/>
            <person name="Wang Q."/>
            <person name="Zhang B."/>
            <person name="Ji P."/>
            <person name="Sakyi L.B."/>
            <person name="Cui X."/>
            <person name="Yuan T."/>
            <person name="Jiang B."/>
            <person name="Yang W."/>
            <person name="Lam T.T.-Y."/>
            <person name="Chang Q."/>
            <person name="Ding S."/>
            <person name="Wang X."/>
            <person name="Zhu J."/>
            <person name="Ruan X."/>
            <person name="Zhao L."/>
            <person name="Wei J."/>
            <person name="Que T."/>
            <person name="Du C."/>
            <person name="Cheng J."/>
            <person name="Dai P."/>
            <person name="Han X."/>
            <person name="Huang E."/>
            <person name="Gao Y."/>
            <person name="Liu J."/>
            <person name="Shao H."/>
            <person name="Ye R."/>
            <person name="Li L."/>
            <person name="Wei W."/>
            <person name="Wang X."/>
            <person name="Wang C."/>
            <person name="Yang T."/>
            <person name="Huo Q."/>
            <person name="Li W."/>
            <person name="Guo W."/>
            <person name="Chen H."/>
            <person name="Zhou L."/>
            <person name="Ni X."/>
            <person name="Tian J."/>
            <person name="Zhou Y."/>
            <person name="Sheng Y."/>
            <person name="Liu T."/>
            <person name="Pan Y."/>
            <person name="Xia L."/>
            <person name="Li J."/>
            <person name="Zhao F."/>
            <person name="Cao W."/>
        </authorList>
    </citation>
    <scope>NUCLEOTIDE SEQUENCE</scope>
    <source>
        <strain evidence="1">Hyas-2018</strain>
    </source>
</reference>